<dbReference type="PROSITE" id="PS50928">
    <property type="entry name" value="ABC_TM1"/>
    <property type="match status" value="1"/>
</dbReference>
<dbReference type="SUPFAM" id="SSF160964">
    <property type="entry name" value="MalF N-terminal region-like"/>
    <property type="match status" value="1"/>
</dbReference>
<dbReference type="GO" id="GO:0005886">
    <property type="term" value="C:plasma membrane"/>
    <property type="evidence" value="ECO:0007669"/>
    <property type="project" value="UniProtKB-SubCell"/>
</dbReference>
<comment type="subcellular location">
    <subcellularLocation>
        <location evidence="1 7">Cell membrane</location>
        <topology evidence="1 7">Multi-pass membrane protein</topology>
    </subcellularLocation>
</comment>
<dbReference type="KEGG" id="minf:MESINF_2473"/>
<dbReference type="InterPro" id="IPR051393">
    <property type="entry name" value="ABC_transporter_permease"/>
</dbReference>
<dbReference type="PANTHER" id="PTHR30193">
    <property type="entry name" value="ABC TRANSPORTER PERMEASE PROTEIN"/>
    <property type="match status" value="1"/>
</dbReference>
<reference evidence="9 10" key="1">
    <citation type="submission" date="2017-01" db="EMBL/GenBank/DDBJ databases">
        <authorList>
            <person name="Erauso G."/>
        </authorList>
    </citation>
    <scope>NUCLEOTIDE SEQUENCE [LARGE SCALE GENOMIC DNA]</scope>
    <source>
        <strain evidence="9">MESINF1</strain>
    </source>
</reference>
<dbReference type="AlphaFoldDB" id="A0A7Z7LH88"/>
<keyword evidence="3" id="KW-1003">Cell membrane</keyword>
<evidence type="ECO:0000256" key="4">
    <source>
        <dbReference type="ARBA" id="ARBA00022692"/>
    </source>
</evidence>
<name>A0A7Z7LH88_9BACT</name>
<protein>
    <submittedName>
        <fullName evidence="9">Putative ABC transporter permease protein YesP</fullName>
    </submittedName>
</protein>
<evidence type="ECO:0000256" key="3">
    <source>
        <dbReference type="ARBA" id="ARBA00022475"/>
    </source>
</evidence>
<feature type="transmembrane region" description="Helical" evidence="7">
    <location>
        <begin position="266"/>
        <end position="286"/>
    </location>
</feature>
<keyword evidence="6 7" id="KW-0472">Membrane</keyword>
<evidence type="ECO:0000256" key="6">
    <source>
        <dbReference type="ARBA" id="ARBA00023136"/>
    </source>
</evidence>
<keyword evidence="2 7" id="KW-0813">Transport</keyword>
<evidence type="ECO:0000313" key="10">
    <source>
        <dbReference type="Proteomes" id="UP000250796"/>
    </source>
</evidence>
<feature type="transmembrane region" description="Helical" evidence="7">
    <location>
        <begin position="163"/>
        <end position="183"/>
    </location>
</feature>
<evidence type="ECO:0000313" key="9">
    <source>
        <dbReference type="EMBL" id="SSC13913.1"/>
    </source>
</evidence>
<proteinExistence type="inferred from homology"/>
<dbReference type="InterPro" id="IPR000515">
    <property type="entry name" value="MetI-like"/>
</dbReference>
<feature type="domain" description="ABC transmembrane type-1" evidence="8">
    <location>
        <begin position="74"/>
        <end position="285"/>
    </location>
</feature>
<dbReference type="Proteomes" id="UP000250796">
    <property type="component" value="Chromosome MESINF"/>
</dbReference>
<feature type="transmembrane region" description="Helical" evidence="7">
    <location>
        <begin position="204"/>
        <end position="228"/>
    </location>
</feature>
<dbReference type="RefSeq" id="WP_169700082.1">
    <property type="nucleotide sequence ID" value="NZ_LS974202.1"/>
</dbReference>
<dbReference type="CDD" id="cd06261">
    <property type="entry name" value="TM_PBP2"/>
    <property type="match status" value="1"/>
</dbReference>
<feature type="transmembrane region" description="Helical" evidence="7">
    <location>
        <begin position="111"/>
        <end position="131"/>
    </location>
</feature>
<dbReference type="InterPro" id="IPR035906">
    <property type="entry name" value="MetI-like_sf"/>
</dbReference>
<dbReference type="GO" id="GO:0055085">
    <property type="term" value="P:transmembrane transport"/>
    <property type="evidence" value="ECO:0007669"/>
    <property type="project" value="InterPro"/>
</dbReference>
<evidence type="ECO:0000256" key="1">
    <source>
        <dbReference type="ARBA" id="ARBA00004651"/>
    </source>
</evidence>
<comment type="similarity">
    <text evidence="7">Belongs to the binding-protein-dependent transport system permease family.</text>
</comment>
<sequence>MGKKRSKYFRRKNLAGYLFAAPWLIGLSVFVLAPILATLFLSFTSYDMINAPRWIGLTNYKILFTLDPGFWKALGNTFYYMFGSVFLKVFAGLVFALLLSSALKGMRIFRTIYFLPVVLPSIPVMFLWMMMFNPRSGLINQLLGLVGIKGPLWLNSPQWSKPAMILMSLWGIGGIIVIFLAGLQDVPEYLYEAAELDGANKLQMFWRITVPMIMPVIFFNVVTGLIAASQVFAESYIMTAGGPLESTTFVNLKIYLLAFKDVRMGYASAMSWVMFMILVPMTILLFRISRRWMDY</sequence>
<organism evidence="9 10">
    <name type="scientific">Mesotoga infera</name>
    <dbReference type="NCBI Taxonomy" id="1236046"/>
    <lineage>
        <taxon>Bacteria</taxon>
        <taxon>Thermotogati</taxon>
        <taxon>Thermotogota</taxon>
        <taxon>Thermotogae</taxon>
        <taxon>Kosmotogales</taxon>
        <taxon>Kosmotogaceae</taxon>
        <taxon>Mesotoga</taxon>
    </lineage>
</organism>
<dbReference type="PANTHER" id="PTHR30193:SF1">
    <property type="entry name" value="ABC TRANSPORTER PERMEASE PROTEIN YESP-RELATED"/>
    <property type="match status" value="1"/>
</dbReference>
<evidence type="ECO:0000256" key="5">
    <source>
        <dbReference type="ARBA" id="ARBA00022989"/>
    </source>
</evidence>
<gene>
    <name evidence="9" type="primary">yesP</name>
    <name evidence="9" type="ORF">MESINF_2473</name>
</gene>
<evidence type="ECO:0000256" key="2">
    <source>
        <dbReference type="ARBA" id="ARBA00022448"/>
    </source>
</evidence>
<dbReference type="SUPFAM" id="SSF161098">
    <property type="entry name" value="MetI-like"/>
    <property type="match status" value="1"/>
</dbReference>
<dbReference type="EMBL" id="LS974202">
    <property type="protein sequence ID" value="SSC13913.1"/>
    <property type="molecule type" value="Genomic_DNA"/>
</dbReference>
<keyword evidence="10" id="KW-1185">Reference proteome</keyword>
<keyword evidence="4 7" id="KW-0812">Transmembrane</keyword>
<accession>A0A7Z7LH88</accession>
<feature type="transmembrane region" description="Helical" evidence="7">
    <location>
        <begin position="78"/>
        <end position="99"/>
    </location>
</feature>
<evidence type="ECO:0000259" key="8">
    <source>
        <dbReference type="PROSITE" id="PS50928"/>
    </source>
</evidence>
<keyword evidence="5 7" id="KW-1133">Transmembrane helix</keyword>
<evidence type="ECO:0000256" key="7">
    <source>
        <dbReference type="RuleBase" id="RU363032"/>
    </source>
</evidence>
<dbReference type="Gene3D" id="1.10.3720.10">
    <property type="entry name" value="MetI-like"/>
    <property type="match status" value="1"/>
</dbReference>
<feature type="transmembrane region" description="Helical" evidence="7">
    <location>
        <begin position="21"/>
        <end position="43"/>
    </location>
</feature>
<dbReference type="Pfam" id="PF00528">
    <property type="entry name" value="BPD_transp_1"/>
    <property type="match status" value="1"/>
</dbReference>